<dbReference type="PROSITE" id="PS00107">
    <property type="entry name" value="PROTEIN_KINASE_ATP"/>
    <property type="match status" value="1"/>
</dbReference>
<evidence type="ECO:0000256" key="1">
    <source>
        <dbReference type="ARBA" id="ARBA00004162"/>
    </source>
</evidence>
<feature type="domain" description="Protein kinase" evidence="11">
    <location>
        <begin position="319"/>
        <end position="606"/>
    </location>
</feature>
<dbReference type="PROSITE" id="PS50011">
    <property type="entry name" value="PROTEIN_KINASE_DOM"/>
    <property type="match status" value="1"/>
</dbReference>
<keyword evidence="2" id="KW-0433">Leucine-rich repeat</keyword>
<sequence>MPSHNVYFILVFFFIFFLTVTTSHEHALRGRDAHLLLSFKASADPCNAVLRSWEGHDPCSGSWIGVTCNRRRVVGLRLDDASLTGSVTPLFGLTRLRVLSLRRNVLTGSLPHLTTLNNPRLRRLSLSHNKLRGTLNVSLPSLASLRVEHNQFSGGVEGLRLPNVRDFNVSSNQLSGEITDLLSKFPASAFEGNQGLCGSHLPGCGEVSRLSDDTTAISPSPASLQSATDSSSSRSSTKVGFTALLAIGISDLLVIAVGLVVIVGMYLWLRKKLISSLNGAAASIRELEPDQLQREEKEKDRSLICFEGGEDLRLDCLLKASAEVLGKGLSGSTYRAVLEDGIIVAVKRLSAVQFPSHCKAFDRQMHLIGRVRHPRVVSLRAYCNAHEEKLLVYDFMPNGSLLSLLQRNSKFLRTAKGRLQPAIARSFDGCLSSCAGEGSGRTLDWMSRKQILMGAAEGLAFIHAFPARSPLVHANIKPSNILIDEQGNACIAEWGIMRFTSNVNQALPHYPSGCLSDGAMFTAGTTTRLGYRAPELVNGKEKPTQESDVYSFGMVLLEVVTDKEIDDAEGEGEVMGMVKIGMLCTAECPEERPKANQVVRMLSDFL</sequence>
<dbReference type="InterPro" id="IPR017441">
    <property type="entry name" value="Protein_kinase_ATP_BS"/>
</dbReference>
<dbReference type="Pfam" id="PF00560">
    <property type="entry name" value="LRR_1"/>
    <property type="match status" value="1"/>
</dbReference>
<dbReference type="Gene3D" id="3.80.10.10">
    <property type="entry name" value="Ribonuclease Inhibitor"/>
    <property type="match status" value="2"/>
</dbReference>
<dbReference type="GO" id="GO:0005524">
    <property type="term" value="F:ATP binding"/>
    <property type="evidence" value="ECO:0007669"/>
    <property type="project" value="UniProtKB-UniRule"/>
</dbReference>
<name>A0A427AWA9_ENSVE</name>
<evidence type="ECO:0000313" key="13">
    <source>
        <dbReference type="Proteomes" id="UP000287651"/>
    </source>
</evidence>
<dbReference type="InterPro" id="IPR013210">
    <property type="entry name" value="LRR_N_plant-typ"/>
</dbReference>
<comment type="caution">
    <text evidence="12">The sequence shown here is derived from an EMBL/GenBank/DDBJ whole genome shotgun (WGS) entry which is preliminary data.</text>
</comment>
<proteinExistence type="predicted"/>
<evidence type="ECO:0000256" key="4">
    <source>
        <dbReference type="ARBA" id="ARBA00022729"/>
    </source>
</evidence>
<feature type="compositionally biased region" description="Low complexity" evidence="9">
    <location>
        <begin position="220"/>
        <end position="235"/>
    </location>
</feature>
<keyword evidence="5" id="KW-0677">Repeat</keyword>
<dbReference type="EMBL" id="AMZH03001118">
    <property type="protein sequence ID" value="RRT80540.1"/>
    <property type="molecule type" value="Genomic_DNA"/>
</dbReference>
<dbReference type="SUPFAM" id="SSF56112">
    <property type="entry name" value="Protein kinase-like (PK-like)"/>
    <property type="match status" value="1"/>
</dbReference>
<dbReference type="InterPro" id="IPR046959">
    <property type="entry name" value="PRK1-6/SRF4-like"/>
</dbReference>
<feature type="transmembrane region" description="Helical" evidence="10">
    <location>
        <begin position="241"/>
        <end position="269"/>
    </location>
</feature>
<dbReference type="Pfam" id="PF00069">
    <property type="entry name" value="Pkinase"/>
    <property type="match status" value="1"/>
</dbReference>
<evidence type="ECO:0000256" key="10">
    <source>
        <dbReference type="SAM" id="Phobius"/>
    </source>
</evidence>
<evidence type="ECO:0000256" key="3">
    <source>
        <dbReference type="ARBA" id="ARBA00022692"/>
    </source>
</evidence>
<evidence type="ECO:0000256" key="2">
    <source>
        <dbReference type="ARBA" id="ARBA00022614"/>
    </source>
</evidence>
<dbReference type="FunFam" id="3.80.10.10:FF:000129">
    <property type="entry name" value="Leucine-rich repeat receptor-like kinase"/>
    <property type="match status" value="1"/>
</dbReference>
<keyword evidence="8" id="KW-0547">Nucleotide-binding</keyword>
<dbReference type="GO" id="GO:0004672">
    <property type="term" value="F:protein kinase activity"/>
    <property type="evidence" value="ECO:0007669"/>
    <property type="project" value="InterPro"/>
</dbReference>
<keyword evidence="8" id="KW-0067">ATP-binding</keyword>
<dbReference type="GO" id="GO:0005886">
    <property type="term" value="C:plasma membrane"/>
    <property type="evidence" value="ECO:0007669"/>
    <property type="project" value="UniProtKB-SubCell"/>
</dbReference>
<feature type="region of interest" description="Disordered" evidence="9">
    <location>
        <begin position="212"/>
        <end position="235"/>
    </location>
</feature>
<feature type="binding site" evidence="8">
    <location>
        <position position="347"/>
    </location>
    <ligand>
        <name>ATP</name>
        <dbReference type="ChEBI" id="CHEBI:30616"/>
    </ligand>
</feature>
<dbReference type="InterPro" id="IPR011009">
    <property type="entry name" value="Kinase-like_dom_sf"/>
</dbReference>
<evidence type="ECO:0000256" key="7">
    <source>
        <dbReference type="ARBA" id="ARBA00023136"/>
    </source>
</evidence>
<evidence type="ECO:0000256" key="5">
    <source>
        <dbReference type="ARBA" id="ARBA00022737"/>
    </source>
</evidence>
<dbReference type="InterPro" id="IPR001611">
    <property type="entry name" value="Leu-rich_rpt"/>
</dbReference>
<feature type="transmembrane region" description="Helical" evidence="10">
    <location>
        <begin position="6"/>
        <end position="23"/>
    </location>
</feature>
<keyword evidence="7 10" id="KW-0472">Membrane</keyword>
<reference evidence="12 13" key="1">
    <citation type="journal article" date="2014" name="Agronomy (Basel)">
        <title>A Draft Genome Sequence for Ensete ventricosum, the Drought-Tolerant Tree Against Hunger.</title>
        <authorList>
            <person name="Harrison J."/>
            <person name="Moore K.A."/>
            <person name="Paszkiewicz K."/>
            <person name="Jones T."/>
            <person name="Grant M."/>
            <person name="Ambacheew D."/>
            <person name="Muzemil S."/>
            <person name="Studholme D.J."/>
        </authorList>
    </citation>
    <scope>NUCLEOTIDE SEQUENCE [LARGE SCALE GENOMIC DNA]</scope>
</reference>
<dbReference type="Gene3D" id="1.10.510.10">
    <property type="entry name" value="Transferase(Phosphotransferase) domain 1"/>
    <property type="match status" value="1"/>
</dbReference>
<dbReference type="Gene3D" id="3.30.200.20">
    <property type="entry name" value="Phosphorylase Kinase, domain 1"/>
    <property type="match status" value="1"/>
</dbReference>
<evidence type="ECO:0000256" key="9">
    <source>
        <dbReference type="SAM" id="MobiDB-lite"/>
    </source>
</evidence>
<dbReference type="SUPFAM" id="SSF52058">
    <property type="entry name" value="L domain-like"/>
    <property type="match status" value="1"/>
</dbReference>
<keyword evidence="4" id="KW-0732">Signal</keyword>
<organism evidence="12 13">
    <name type="scientific">Ensete ventricosum</name>
    <name type="common">Abyssinian banana</name>
    <name type="synonym">Musa ensete</name>
    <dbReference type="NCBI Taxonomy" id="4639"/>
    <lineage>
        <taxon>Eukaryota</taxon>
        <taxon>Viridiplantae</taxon>
        <taxon>Streptophyta</taxon>
        <taxon>Embryophyta</taxon>
        <taxon>Tracheophyta</taxon>
        <taxon>Spermatophyta</taxon>
        <taxon>Magnoliopsida</taxon>
        <taxon>Liliopsida</taxon>
        <taxon>Zingiberales</taxon>
        <taxon>Musaceae</taxon>
        <taxon>Ensete</taxon>
    </lineage>
</organism>
<dbReference type="InterPro" id="IPR000719">
    <property type="entry name" value="Prot_kinase_dom"/>
</dbReference>
<dbReference type="Pfam" id="PF08263">
    <property type="entry name" value="LRRNT_2"/>
    <property type="match status" value="1"/>
</dbReference>
<dbReference type="Proteomes" id="UP000287651">
    <property type="component" value="Unassembled WGS sequence"/>
</dbReference>
<dbReference type="PANTHER" id="PTHR48007:SF87">
    <property type="entry name" value="PROTEIN KINASE DOMAIN-CONTAINING PROTEIN"/>
    <property type="match status" value="1"/>
</dbReference>
<gene>
    <name evidence="12" type="ORF">B296_00023592</name>
</gene>
<evidence type="ECO:0000256" key="6">
    <source>
        <dbReference type="ARBA" id="ARBA00022989"/>
    </source>
</evidence>
<keyword evidence="6 10" id="KW-1133">Transmembrane helix</keyword>
<accession>A0A427AWA9</accession>
<comment type="subcellular location">
    <subcellularLocation>
        <location evidence="1">Cell membrane</location>
        <topology evidence="1">Single-pass membrane protein</topology>
    </subcellularLocation>
</comment>
<evidence type="ECO:0000259" key="11">
    <source>
        <dbReference type="PROSITE" id="PS50011"/>
    </source>
</evidence>
<keyword evidence="3 10" id="KW-0812">Transmembrane</keyword>
<evidence type="ECO:0000313" key="12">
    <source>
        <dbReference type="EMBL" id="RRT80540.1"/>
    </source>
</evidence>
<dbReference type="AlphaFoldDB" id="A0A427AWA9"/>
<dbReference type="PANTHER" id="PTHR48007">
    <property type="entry name" value="LEUCINE-RICH REPEAT RECEPTOR-LIKE PROTEIN KINASE PXC1"/>
    <property type="match status" value="1"/>
</dbReference>
<evidence type="ECO:0000256" key="8">
    <source>
        <dbReference type="PROSITE-ProRule" id="PRU10141"/>
    </source>
</evidence>
<protein>
    <recommendedName>
        <fullName evidence="11">Protein kinase domain-containing protein</fullName>
    </recommendedName>
</protein>
<dbReference type="InterPro" id="IPR032675">
    <property type="entry name" value="LRR_dom_sf"/>
</dbReference>